<dbReference type="Pfam" id="PF00450">
    <property type="entry name" value="Peptidase_S10"/>
    <property type="match status" value="2"/>
</dbReference>
<dbReference type="PANTHER" id="PTHR11802">
    <property type="entry name" value="SERINE PROTEASE FAMILY S10 SERINE CARBOXYPEPTIDASE"/>
    <property type="match status" value="1"/>
</dbReference>
<dbReference type="InterPro" id="IPR029058">
    <property type="entry name" value="AB_hydrolase_fold"/>
</dbReference>
<feature type="signal peptide" evidence="2">
    <location>
        <begin position="1"/>
        <end position="23"/>
    </location>
</feature>
<dbReference type="InterPro" id="IPR001563">
    <property type="entry name" value="Peptidase_S10"/>
</dbReference>
<evidence type="ECO:0000256" key="1">
    <source>
        <dbReference type="ARBA" id="ARBA00009431"/>
    </source>
</evidence>
<dbReference type="GO" id="GO:0019748">
    <property type="term" value="P:secondary metabolic process"/>
    <property type="evidence" value="ECO:0007669"/>
    <property type="project" value="TreeGrafter"/>
</dbReference>
<dbReference type="GO" id="GO:0006508">
    <property type="term" value="P:proteolysis"/>
    <property type="evidence" value="ECO:0007669"/>
    <property type="project" value="InterPro"/>
</dbReference>
<feature type="chain" id="PRO_5042038838" description="Peptidase S10, serine carboxypeptidase, Alpha/Beta hydrolase fold protein" evidence="2">
    <location>
        <begin position="24"/>
        <end position="237"/>
    </location>
</feature>
<evidence type="ECO:0008006" key="5">
    <source>
        <dbReference type="Google" id="ProtNLM"/>
    </source>
</evidence>
<evidence type="ECO:0000313" key="4">
    <source>
        <dbReference type="Proteomes" id="UP001206925"/>
    </source>
</evidence>
<dbReference type="Gene3D" id="3.40.50.1820">
    <property type="entry name" value="alpha/beta hydrolase"/>
    <property type="match status" value="1"/>
</dbReference>
<organism evidence="3 4">
    <name type="scientific">Ambrosia artemisiifolia</name>
    <name type="common">Common ragweed</name>
    <dbReference type="NCBI Taxonomy" id="4212"/>
    <lineage>
        <taxon>Eukaryota</taxon>
        <taxon>Viridiplantae</taxon>
        <taxon>Streptophyta</taxon>
        <taxon>Embryophyta</taxon>
        <taxon>Tracheophyta</taxon>
        <taxon>Spermatophyta</taxon>
        <taxon>Magnoliopsida</taxon>
        <taxon>eudicotyledons</taxon>
        <taxon>Gunneridae</taxon>
        <taxon>Pentapetalae</taxon>
        <taxon>asterids</taxon>
        <taxon>campanulids</taxon>
        <taxon>Asterales</taxon>
        <taxon>Asteraceae</taxon>
        <taxon>Asteroideae</taxon>
        <taxon>Heliantheae alliance</taxon>
        <taxon>Heliantheae</taxon>
        <taxon>Ambrosia</taxon>
    </lineage>
</organism>
<proteinExistence type="inferred from homology"/>
<sequence length="237" mass="27275">MKTNYICLSLLIIIVHLTALSKSKTIIKNLPGFHGDLPFTFETGYVEVGDDNEIQFFYYFVESQTDPLHDPLLLYLTGGPGTPALYPFMYQIGPLTINLERSTRDNITLGLNPNSWTKVYLEVWANNKDVQKALHVREGTVKTWQQNNVMLHYDLKKNDTIYYSYDIFSSIVYHRQLVERNCQVLIIKYRTIYTKNGYSLMHATVKGAGHSVALYKPEEASVIVNSWLASHTYLSDY</sequence>
<accession>A0AAD5GI33</accession>
<protein>
    <recommendedName>
        <fullName evidence="5">Peptidase S10, serine carboxypeptidase, Alpha/Beta hydrolase fold protein</fullName>
    </recommendedName>
</protein>
<reference evidence="3" key="1">
    <citation type="submission" date="2022-06" db="EMBL/GenBank/DDBJ databases">
        <title>Uncovering the hologenomic basis of an extraordinary plant invasion.</title>
        <authorList>
            <person name="Bieker V.C."/>
            <person name="Martin M.D."/>
            <person name="Gilbert T."/>
            <person name="Hodgins K."/>
            <person name="Battlay P."/>
            <person name="Petersen B."/>
            <person name="Wilson J."/>
        </authorList>
    </citation>
    <scope>NUCLEOTIDE SEQUENCE</scope>
    <source>
        <strain evidence="3">AA19_3_7</strain>
        <tissue evidence="3">Leaf</tissue>
    </source>
</reference>
<keyword evidence="2" id="KW-0732">Signal</keyword>
<comment type="similarity">
    <text evidence="1">Belongs to the peptidase S10 family.</text>
</comment>
<evidence type="ECO:0000313" key="3">
    <source>
        <dbReference type="EMBL" id="KAI7743515.1"/>
    </source>
</evidence>
<dbReference type="Proteomes" id="UP001206925">
    <property type="component" value="Unassembled WGS sequence"/>
</dbReference>
<dbReference type="PANTHER" id="PTHR11802:SF318">
    <property type="entry name" value="PEPTIDASE S10, SERINE CARBOXYPEPTIDASE, ALPHA_BETA HYDROLASE FOLD PROTEIN-RELATED"/>
    <property type="match status" value="1"/>
</dbReference>
<evidence type="ECO:0000256" key="2">
    <source>
        <dbReference type="SAM" id="SignalP"/>
    </source>
</evidence>
<dbReference type="AlphaFoldDB" id="A0AAD5GI33"/>
<gene>
    <name evidence="3" type="ORF">M8C21_033295</name>
</gene>
<dbReference type="EMBL" id="JAMZMK010007718">
    <property type="protein sequence ID" value="KAI7743515.1"/>
    <property type="molecule type" value="Genomic_DNA"/>
</dbReference>
<dbReference type="GO" id="GO:0016747">
    <property type="term" value="F:acyltransferase activity, transferring groups other than amino-acyl groups"/>
    <property type="evidence" value="ECO:0007669"/>
    <property type="project" value="TreeGrafter"/>
</dbReference>
<comment type="caution">
    <text evidence="3">The sequence shown here is derived from an EMBL/GenBank/DDBJ whole genome shotgun (WGS) entry which is preliminary data.</text>
</comment>
<keyword evidence="4" id="KW-1185">Reference proteome</keyword>
<dbReference type="Gene3D" id="3.40.50.12670">
    <property type="match status" value="2"/>
</dbReference>
<name>A0AAD5GI33_AMBAR</name>
<dbReference type="SUPFAM" id="SSF53474">
    <property type="entry name" value="alpha/beta-Hydrolases"/>
    <property type="match status" value="2"/>
</dbReference>
<dbReference type="GO" id="GO:0004185">
    <property type="term" value="F:serine-type carboxypeptidase activity"/>
    <property type="evidence" value="ECO:0007669"/>
    <property type="project" value="InterPro"/>
</dbReference>